<dbReference type="Proteomes" id="UP001296706">
    <property type="component" value="Unassembled WGS sequence"/>
</dbReference>
<evidence type="ECO:0000313" key="3">
    <source>
        <dbReference type="Proteomes" id="UP001296706"/>
    </source>
</evidence>
<evidence type="ECO:0000256" key="1">
    <source>
        <dbReference type="SAM" id="MobiDB-lite"/>
    </source>
</evidence>
<reference evidence="2 3" key="1">
    <citation type="submission" date="2020-04" db="EMBL/GenBank/DDBJ databases">
        <authorList>
            <person name="Klaysubun C."/>
            <person name="Duangmal K."/>
            <person name="Lipun K."/>
        </authorList>
    </citation>
    <scope>NUCLEOTIDE SEQUENCE [LARGE SCALE GENOMIC DNA]</scope>
    <source>
        <strain evidence="2 3">JCM 11839</strain>
    </source>
</reference>
<keyword evidence="3" id="KW-1185">Reference proteome</keyword>
<proteinExistence type="predicted"/>
<gene>
    <name evidence="2" type="ORF">HF577_25880</name>
</gene>
<organism evidence="2 3">
    <name type="scientific">Pseudonocardia xinjiangensis</name>
    <dbReference type="NCBI Taxonomy" id="75289"/>
    <lineage>
        <taxon>Bacteria</taxon>
        <taxon>Bacillati</taxon>
        <taxon>Actinomycetota</taxon>
        <taxon>Actinomycetes</taxon>
        <taxon>Pseudonocardiales</taxon>
        <taxon>Pseudonocardiaceae</taxon>
        <taxon>Pseudonocardia</taxon>
    </lineage>
</organism>
<evidence type="ECO:0000313" key="2">
    <source>
        <dbReference type="EMBL" id="NMH80502.1"/>
    </source>
</evidence>
<name>A0ABX1RJC4_9PSEU</name>
<sequence length="335" mass="36281">MFILLALIMTASCTVREPVAQLPPPGTYRPEDPVGEDSEARQVPPGTATTLTAALVTAGAFCVQIRSNADGRAVRCRNRDADDPWVAQFLLDRDDRLAWAWIPKPSPPVYAEWDRTGGFDAADSLTRLAVASLGALWPDAAERIGTEIQQYGWDLHDLAERGQSIDGAFTRAWRDDHADYTMSRADGLIVAGRDAVVNRWPSDSGHYGGRMSDAVGDLQESGYECFYPPQVICHREFNDEFRVSLRGDRIVTADFDINGGATLADTFPRGLTFLAPDVRSEIAARIEDARLARTDFLGVVAGTVLTVDAAPVPPVGGSVPIAVRIGSPLIGTFPI</sequence>
<dbReference type="EMBL" id="JAAXKY010000104">
    <property type="protein sequence ID" value="NMH80502.1"/>
    <property type="molecule type" value="Genomic_DNA"/>
</dbReference>
<accession>A0ABX1RJC4</accession>
<evidence type="ECO:0008006" key="4">
    <source>
        <dbReference type="Google" id="ProtNLM"/>
    </source>
</evidence>
<feature type="region of interest" description="Disordered" evidence="1">
    <location>
        <begin position="19"/>
        <end position="44"/>
    </location>
</feature>
<comment type="caution">
    <text evidence="2">The sequence shown here is derived from an EMBL/GenBank/DDBJ whole genome shotgun (WGS) entry which is preliminary data.</text>
</comment>
<protein>
    <recommendedName>
        <fullName evidence="4">Lipoprotein</fullName>
    </recommendedName>
</protein>
<dbReference type="RefSeq" id="WP_169398554.1">
    <property type="nucleotide sequence ID" value="NZ_BAAAJH010000005.1"/>
</dbReference>